<evidence type="ECO:0000256" key="2">
    <source>
        <dbReference type="ARBA" id="ARBA00022555"/>
    </source>
</evidence>
<dbReference type="UniPathway" id="UPA00989"/>
<dbReference type="GeneID" id="19881767"/>
<dbReference type="GO" id="GO:0008176">
    <property type="term" value="F:tRNA (guanine(46)-N7)-methyltransferase activity"/>
    <property type="evidence" value="ECO:0007669"/>
    <property type="project" value="UniProtKB-UniRule"/>
</dbReference>
<dbReference type="InterPro" id="IPR029063">
    <property type="entry name" value="SAM-dependent_MTases_sf"/>
</dbReference>
<feature type="binding site" evidence="9">
    <location>
        <begin position="96"/>
        <end position="97"/>
    </location>
    <ligand>
        <name>S-adenosyl-L-methionine</name>
        <dbReference type="ChEBI" id="CHEBI:59789"/>
    </ligand>
</feature>
<dbReference type="SUPFAM" id="SSF53335">
    <property type="entry name" value="S-adenosyl-L-methionine-dependent methyltransferases"/>
    <property type="match status" value="1"/>
</dbReference>
<evidence type="ECO:0000256" key="6">
    <source>
        <dbReference type="ARBA" id="ARBA00022694"/>
    </source>
</evidence>
<comment type="subunit">
    <text evidence="9">Forms a complex with TRM82.</text>
</comment>
<feature type="binding site" evidence="9">
    <location>
        <begin position="192"/>
        <end position="194"/>
    </location>
    <ligand>
        <name>S-adenosyl-L-methionine</name>
        <dbReference type="ChEBI" id="CHEBI:59789"/>
    </ligand>
</feature>
<evidence type="ECO:0000256" key="5">
    <source>
        <dbReference type="ARBA" id="ARBA00022691"/>
    </source>
</evidence>
<dbReference type="InterPro" id="IPR025763">
    <property type="entry name" value="Trm8_euk"/>
</dbReference>
<dbReference type="OrthoDB" id="47276at2759"/>
<protein>
    <recommendedName>
        <fullName evidence="9">tRNA (guanine-N(7)-)-methyltransferase</fullName>
        <ecNumber evidence="9">2.1.1.33</ecNumber>
    </recommendedName>
    <alternativeName>
        <fullName evidence="9">Transfer RNA methyltransferase 8</fullName>
    </alternativeName>
    <alternativeName>
        <fullName evidence="9">tRNA (guanine(46)-N(7))-methyltransferase</fullName>
    </alternativeName>
    <alternativeName>
        <fullName evidence="9">tRNA(m7G46)-methyltransferase</fullName>
    </alternativeName>
</protein>
<dbReference type="Proteomes" id="UP000011082">
    <property type="component" value="Unassembled WGS sequence"/>
</dbReference>
<dbReference type="AlphaFoldDB" id="L2GNH5"/>
<dbReference type="RefSeq" id="XP_007604502.1">
    <property type="nucleotide sequence ID" value="XM_007604440.1"/>
</dbReference>
<dbReference type="GO" id="GO:0005634">
    <property type="term" value="C:nucleus"/>
    <property type="evidence" value="ECO:0007669"/>
    <property type="project" value="UniProtKB-SubCell"/>
</dbReference>
<dbReference type="VEuPathDB" id="MicrosporidiaDB:VICG_01056"/>
<feature type="binding site" evidence="9">
    <location>
        <position position="48"/>
    </location>
    <ligand>
        <name>S-adenosyl-L-methionine</name>
        <dbReference type="ChEBI" id="CHEBI:59789"/>
    </ligand>
</feature>
<organism evidence="10 11">
    <name type="scientific">Vittaforma corneae (strain ATCC 50505)</name>
    <name type="common">Microsporidian parasite</name>
    <name type="synonym">Nosema corneum</name>
    <dbReference type="NCBI Taxonomy" id="993615"/>
    <lineage>
        <taxon>Eukaryota</taxon>
        <taxon>Fungi</taxon>
        <taxon>Fungi incertae sedis</taxon>
        <taxon>Microsporidia</taxon>
        <taxon>Nosematidae</taxon>
        <taxon>Vittaforma</taxon>
    </lineage>
</organism>
<keyword evidence="7 9" id="KW-0694">RNA-binding</keyword>
<keyword evidence="2 9" id="KW-0820">tRNA-binding</keyword>
<dbReference type="PROSITE" id="PS51625">
    <property type="entry name" value="SAM_MT_TRMB"/>
    <property type="match status" value="1"/>
</dbReference>
<keyword evidence="3 9" id="KW-0489">Methyltransferase</keyword>
<dbReference type="HAMAP" id="MF_03055">
    <property type="entry name" value="tRNA_methyltr_TrmB_euk"/>
    <property type="match status" value="1"/>
</dbReference>
<comment type="subcellular location">
    <subcellularLocation>
        <location evidence="9">Nucleus</location>
    </subcellularLocation>
</comment>
<dbReference type="OMA" id="LPNYFAK"/>
<dbReference type="NCBIfam" id="TIGR00091">
    <property type="entry name" value="tRNA (guanosine(46)-N7)-methyltransferase TrmB"/>
    <property type="match status" value="1"/>
</dbReference>
<dbReference type="EMBL" id="JH370137">
    <property type="protein sequence ID" value="ELA41872.1"/>
    <property type="molecule type" value="Genomic_DNA"/>
</dbReference>
<dbReference type="PANTHER" id="PTHR23417:SF16">
    <property type="entry name" value="TRNA (GUANINE-N(7)-)-METHYLTRANSFERASE"/>
    <property type="match status" value="1"/>
</dbReference>
<comment type="pathway">
    <text evidence="9">tRNA modification; N(7)-methylguanine-tRNA biosynthesis.</text>
</comment>
<dbReference type="InterPro" id="IPR003358">
    <property type="entry name" value="tRNA_(Gua-N-7)_MeTrfase_Trmb"/>
</dbReference>
<keyword evidence="6 9" id="KW-0819">tRNA processing</keyword>
<dbReference type="FunCoup" id="L2GNH5">
    <property type="interactions" value="79"/>
</dbReference>
<evidence type="ECO:0000256" key="9">
    <source>
        <dbReference type="HAMAP-Rule" id="MF_03055"/>
    </source>
</evidence>
<comment type="function">
    <text evidence="9">Catalyzes the formation of N(7)-methylguanine at position 46 (m7G46) in tRNA.</text>
</comment>
<keyword evidence="8 9" id="KW-0539">Nucleus</keyword>
<dbReference type="PANTHER" id="PTHR23417">
    <property type="entry name" value="3-DEOXY-D-MANNO-OCTULOSONIC-ACID TRANSFERASE/TRNA GUANINE-N 7 - -METHYLTRANSFERASE"/>
    <property type="match status" value="1"/>
</dbReference>
<dbReference type="Gene3D" id="3.40.50.150">
    <property type="entry name" value="Vaccinia Virus protein VP39"/>
    <property type="match status" value="1"/>
</dbReference>
<comment type="catalytic activity">
    <reaction evidence="1 9">
        <text>guanosine(46) in tRNA + S-adenosyl-L-methionine = N(7)-methylguanosine(46) in tRNA + S-adenosyl-L-homocysteine</text>
        <dbReference type="Rhea" id="RHEA:42708"/>
        <dbReference type="Rhea" id="RHEA-COMP:10188"/>
        <dbReference type="Rhea" id="RHEA-COMP:10189"/>
        <dbReference type="ChEBI" id="CHEBI:57856"/>
        <dbReference type="ChEBI" id="CHEBI:59789"/>
        <dbReference type="ChEBI" id="CHEBI:74269"/>
        <dbReference type="ChEBI" id="CHEBI:74480"/>
        <dbReference type="EC" id="2.1.1.33"/>
    </reaction>
</comment>
<proteinExistence type="inferred from homology"/>
<feature type="active site" evidence="9">
    <location>
        <position position="119"/>
    </location>
</feature>
<evidence type="ECO:0000256" key="1">
    <source>
        <dbReference type="ARBA" id="ARBA00000142"/>
    </source>
</evidence>
<evidence type="ECO:0000256" key="3">
    <source>
        <dbReference type="ARBA" id="ARBA00022603"/>
    </source>
</evidence>
<dbReference type="CDD" id="cd02440">
    <property type="entry name" value="AdoMet_MTases"/>
    <property type="match status" value="1"/>
</dbReference>
<comment type="similarity">
    <text evidence="9">Belongs to the class I-like SAM-binding methyltransferase superfamily. TrmB family.</text>
</comment>
<evidence type="ECO:0000256" key="4">
    <source>
        <dbReference type="ARBA" id="ARBA00022679"/>
    </source>
</evidence>
<dbReference type="STRING" id="993615.L2GNH5"/>
<feature type="binding site" evidence="9">
    <location>
        <begin position="71"/>
        <end position="72"/>
    </location>
    <ligand>
        <name>S-adenosyl-L-methionine</name>
        <dbReference type="ChEBI" id="CHEBI:59789"/>
    </ligand>
</feature>
<name>L2GNH5_VITCO</name>
<keyword evidence="4 9" id="KW-0808">Transferase</keyword>
<evidence type="ECO:0000256" key="8">
    <source>
        <dbReference type="ARBA" id="ARBA00023242"/>
    </source>
</evidence>
<feature type="binding site" evidence="9">
    <location>
        <position position="116"/>
    </location>
    <ligand>
        <name>S-adenosyl-L-methionine</name>
        <dbReference type="ChEBI" id="CHEBI:59789"/>
    </ligand>
</feature>
<dbReference type="HOGENOM" id="CLU_050910_3_0_1"/>
<dbReference type="Pfam" id="PF02390">
    <property type="entry name" value="Methyltransf_4"/>
    <property type="match status" value="1"/>
</dbReference>
<dbReference type="InParanoid" id="L2GNH5"/>
<keyword evidence="11" id="KW-1185">Reference proteome</keyword>
<evidence type="ECO:0000313" key="11">
    <source>
        <dbReference type="Proteomes" id="UP000011082"/>
    </source>
</evidence>
<sequence>MVSKRDYRCHAHTNPFRDTKIDVPKDPSSIDWRKHFENGRPPTFIDVGCGYGKFLVETARLFPGENVLGLEIRDKVVEYVEQLVSTLPNCSVVQTNALLFLPNFFVSNSLRKVFVLFPDPHFKKRKQKFRMICRQTMAVLKYLFEKEGQLYISTDVEELFEDMCQVIESTGYFSEQKDPSGDPLFEKCYRGTDEAGRAGMKSGHTFGKVYKIAK</sequence>
<dbReference type="GO" id="GO:0043527">
    <property type="term" value="C:tRNA methyltransferase complex"/>
    <property type="evidence" value="ECO:0007669"/>
    <property type="project" value="TreeGrafter"/>
</dbReference>
<evidence type="ECO:0000256" key="7">
    <source>
        <dbReference type="ARBA" id="ARBA00022884"/>
    </source>
</evidence>
<reference evidence="11" key="1">
    <citation type="submission" date="2011-05" db="EMBL/GenBank/DDBJ databases">
        <title>The genome sequence of Vittaforma corneae strain ATCC 50505.</title>
        <authorList>
            <consortium name="The Broad Institute Genome Sequencing Platform"/>
            <person name="Cuomo C."/>
            <person name="Didier E."/>
            <person name="Bowers L."/>
            <person name="Young S.K."/>
            <person name="Zeng Q."/>
            <person name="Gargeya S."/>
            <person name="Fitzgerald M."/>
            <person name="Haas B."/>
            <person name="Abouelleil A."/>
            <person name="Alvarado L."/>
            <person name="Arachchi H.M."/>
            <person name="Berlin A."/>
            <person name="Chapman S.B."/>
            <person name="Gearin G."/>
            <person name="Goldberg J."/>
            <person name="Griggs A."/>
            <person name="Gujja S."/>
            <person name="Hansen M."/>
            <person name="Heiman D."/>
            <person name="Howarth C."/>
            <person name="Larimer J."/>
            <person name="Lui A."/>
            <person name="MacDonald P.J.P."/>
            <person name="McCowen C."/>
            <person name="Montmayeur A."/>
            <person name="Murphy C."/>
            <person name="Neiman D."/>
            <person name="Pearson M."/>
            <person name="Priest M."/>
            <person name="Roberts A."/>
            <person name="Saif S."/>
            <person name="Shea T."/>
            <person name="Sisk P."/>
            <person name="Stolte C."/>
            <person name="Sykes S."/>
            <person name="Wortman J."/>
            <person name="Nusbaum C."/>
            <person name="Birren B."/>
        </authorList>
    </citation>
    <scope>NUCLEOTIDE SEQUENCE [LARGE SCALE GENOMIC DNA]</scope>
    <source>
        <strain evidence="11">ATCC 50505</strain>
    </source>
</reference>
<evidence type="ECO:0000313" key="10">
    <source>
        <dbReference type="EMBL" id="ELA41872.1"/>
    </source>
</evidence>
<keyword evidence="5 9" id="KW-0949">S-adenosyl-L-methionine</keyword>
<accession>L2GNH5</accession>
<dbReference type="EC" id="2.1.1.33" evidence="9"/>
<dbReference type="GO" id="GO:0000049">
    <property type="term" value="F:tRNA binding"/>
    <property type="evidence" value="ECO:0007669"/>
    <property type="project" value="UniProtKB-UniRule"/>
</dbReference>
<gene>
    <name evidence="9" type="primary">TRM8</name>
    <name evidence="10" type="ORF">VICG_01056</name>
</gene>